<gene>
    <name evidence="1" type="ORF">PHYSODRAFT_440408</name>
</gene>
<proteinExistence type="predicted"/>
<accession>G5A2G6</accession>
<dbReference type="AlphaFoldDB" id="G5A2G6"/>
<dbReference type="RefSeq" id="XP_009534718.1">
    <property type="nucleotide sequence ID" value="XM_009536423.1"/>
</dbReference>
<dbReference type="EMBL" id="JH159159">
    <property type="protein sequence ID" value="EGZ09857.1"/>
    <property type="molecule type" value="Genomic_DNA"/>
</dbReference>
<sequence>SLGPRLAGRYKRLLLKCDPVELFQEIEREYNAGSAAKNDILIKAAMFARKLVMGERVDTFIDEIMKPQDDSVAARMKREVLEVGKVRGRLLAREQEETMR</sequence>
<dbReference type="InParanoid" id="G5A2G6"/>
<dbReference type="GeneID" id="20652639"/>
<keyword evidence="2" id="KW-1185">Reference proteome</keyword>
<protein>
    <submittedName>
        <fullName evidence="1">Uncharacterized protein</fullName>
    </submittedName>
</protein>
<evidence type="ECO:0000313" key="1">
    <source>
        <dbReference type="EMBL" id="EGZ09857.1"/>
    </source>
</evidence>
<organism evidence="1 2">
    <name type="scientific">Phytophthora sojae (strain P6497)</name>
    <name type="common">Soybean stem and root rot agent</name>
    <name type="synonym">Phytophthora megasperma f. sp. glycines</name>
    <dbReference type="NCBI Taxonomy" id="1094619"/>
    <lineage>
        <taxon>Eukaryota</taxon>
        <taxon>Sar</taxon>
        <taxon>Stramenopiles</taxon>
        <taxon>Oomycota</taxon>
        <taxon>Peronosporomycetes</taxon>
        <taxon>Peronosporales</taxon>
        <taxon>Peronosporaceae</taxon>
        <taxon>Phytophthora</taxon>
    </lineage>
</organism>
<reference evidence="1 2" key="1">
    <citation type="journal article" date="2006" name="Science">
        <title>Phytophthora genome sequences uncover evolutionary origins and mechanisms of pathogenesis.</title>
        <authorList>
            <person name="Tyler B.M."/>
            <person name="Tripathy S."/>
            <person name="Zhang X."/>
            <person name="Dehal P."/>
            <person name="Jiang R.H."/>
            <person name="Aerts A."/>
            <person name="Arredondo F.D."/>
            <person name="Baxter L."/>
            <person name="Bensasson D."/>
            <person name="Beynon J.L."/>
            <person name="Chapman J."/>
            <person name="Damasceno C.M."/>
            <person name="Dorrance A.E."/>
            <person name="Dou D."/>
            <person name="Dickerman A.W."/>
            <person name="Dubchak I.L."/>
            <person name="Garbelotto M."/>
            <person name="Gijzen M."/>
            <person name="Gordon S.G."/>
            <person name="Govers F."/>
            <person name="Grunwald N.J."/>
            <person name="Huang W."/>
            <person name="Ivors K.L."/>
            <person name="Jones R.W."/>
            <person name="Kamoun S."/>
            <person name="Krampis K."/>
            <person name="Lamour K.H."/>
            <person name="Lee M.K."/>
            <person name="McDonald W.H."/>
            <person name="Medina M."/>
            <person name="Meijer H.J."/>
            <person name="Nordberg E.K."/>
            <person name="Maclean D.J."/>
            <person name="Ospina-Giraldo M.D."/>
            <person name="Morris P.F."/>
            <person name="Phuntumart V."/>
            <person name="Putnam N.H."/>
            <person name="Rash S."/>
            <person name="Rose J.K."/>
            <person name="Sakihama Y."/>
            <person name="Salamov A.A."/>
            <person name="Savidor A."/>
            <person name="Scheuring C.F."/>
            <person name="Smith B.M."/>
            <person name="Sobral B.W."/>
            <person name="Terry A."/>
            <person name="Torto-Alalibo T.A."/>
            <person name="Win J."/>
            <person name="Xu Z."/>
            <person name="Zhang H."/>
            <person name="Grigoriev I.V."/>
            <person name="Rokhsar D.S."/>
            <person name="Boore J.L."/>
        </authorList>
    </citation>
    <scope>NUCLEOTIDE SEQUENCE [LARGE SCALE GENOMIC DNA]</scope>
    <source>
        <strain evidence="1 2">P6497</strain>
    </source>
</reference>
<dbReference type="KEGG" id="psoj:PHYSODRAFT_440408"/>
<dbReference type="Proteomes" id="UP000002640">
    <property type="component" value="Unassembled WGS sequence"/>
</dbReference>
<feature type="non-terminal residue" evidence="1">
    <location>
        <position position="1"/>
    </location>
</feature>
<evidence type="ECO:0000313" key="2">
    <source>
        <dbReference type="Proteomes" id="UP000002640"/>
    </source>
</evidence>
<name>G5A2G6_PHYSP</name>
<feature type="non-terminal residue" evidence="1">
    <location>
        <position position="100"/>
    </location>
</feature>